<sequence length="132" mass="14592">MSKDEELSMRALIIRDLKVRVEELESTENSYEVALDNCCLYADIDLGYSVDAKEKELTTFIKAAAVTTRRAERAEAVVAKLPKAADDVPVVPGMELISIHPVTGEYLGTLTVRLMGPESFVFCDDVRVAPQQ</sequence>
<dbReference type="AlphaFoldDB" id="X0X1X6"/>
<feature type="non-terminal residue" evidence="1">
    <location>
        <position position="132"/>
    </location>
</feature>
<dbReference type="EMBL" id="BARS01048507">
    <property type="protein sequence ID" value="GAG37224.1"/>
    <property type="molecule type" value="Genomic_DNA"/>
</dbReference>
<reference evidence="1" key="1">
    <citation type="journal article" date="2014" name="Front. Microbiol.">
        <title>High frequency of phylogenetically diverse reductive dehalogenase-homologous genes in deep subseafloor sedimentary metagenomes.</title>
        <authorList>
            <person name="Kawai M."/>
            <person name="Futagami T."/>
            <person name="Toyoda A."/>
            <person name="Takaki Y."/>
            <person name="Nishi S."/>
            <person name="Hori S."/>
            <person name="Arai W."/>
            <person name="Tsubouchi T."/>
            <person name="Morono Y."/>
            <person name="Uchiyama I."/>
            <person name="Ito T."/>
            <person name="Fujiyama A."/>
            <person name="Inagaki F."/>
            <person name="Takami H."/>
        </authorList>
    </citation>
    <scope>NUCLEOTIDE SEQUENCE</scope>
    <source>
        <strain evidence="1">Expedition CK06-06</strain>
    </source>
</reference>
<gene>
    <name evidence="1" type="ORF">S01H1_72687</name>
</gene>
<organism evidence="1">
    <name type="scientific">marine sediment metagenome</name>
    <dbReference type="NCBI Taxonomy" id="412755"/>
    <lineage>
        <taxon>unclassified sequences</taxon>
        <taxon>metagenomes</taxon>
        <taxon>ecological metagenomes</taxon>
    </lineage>
</organism>
<evidence type="ECO:0000313" key="1">
    <source>
        <dbReference type="EMBL" id="GAG37224.1"/>
    </source>
</evidence>
<comment type="caution">
    <text evidence="1">The sequence shown here is derived from an EMBL/GenBank/DDBJ whole genome shotgun (WGS) entry which is preliminary data.</text>
</comment>
<name>X0X1X6_9ZZZZ</name>
<accession>X0X1X6</accession>
<protein>
    <submittedName>
        <fullName evidence="1">Uncharacterized protein</fullName>
    </submittedName>
</protein>
<proteinExistence type="predicted"/>